<organism evidence="10 11">
    <name type="scientific">Segatella oulorum</name>
    <dbReference type="NCBI Taxonomy" id="28136"/>
    <lineage>
        <taxon>Bacteria</taxon>
        <taxon>Pseudomonadati</taxon>
        <taxon>Bacteroidota</taxon>
        <taxon>Bacteroidia</taxon>
        <taxon>Bacteroidales</taxon>
        <taxon>Prevotellaceae</taxon>
        <taxon>Segatella</taxon>
    </lineage>
</organism>
<dbReference type="PIRSF" id="PIRSF000505">
    <property type="entry name" value="EPSPS"/>
    <property type="match status" value="1"/>
</dbReference>
<dbReference type="GO" id="GO:0009073">
    <property type="term" value="P:aromatic amino acid family biosynthetic process"/>
    <property type="evidence" value="ECO:0007669"/>
    <property type="project" value="UniProtKB-KW"/>
</dbReference>
<comment type="catalytic activity">
    <reaction evidence="8">
        <text>3-phosphoshikimate + phosphoenolpyruvate = 5-O-(1-carboxyvinyl)-3-phosphoshikimate + phosphate</text>
        <dbReference type="Rhea" id="RHEA:21256"/>
        <dbReference type="ChEBI" id="CHEBI:43474"/>
        <dbReference type="ChEBI" id="CHEBI:57701"/>
        <dbReference type="ChEBI" id="CHEBI:58702"/>
        <dbReference type="ChEBI" id="CHEBI:145989"/>
        <dbReference type="EC" id="2.5.1.19"/>
    </reaction>
    <physiologicalReaction direction="left-to-right" evidence="8">
        <dbReference type="Rhea" id="RHEA:21257"/>
    </physiologicalReaction>
</comment>
<evidence type="ECO:0000256" key="1">
    <source>
        <dbReference type="ARBA" id="ARBA00004811"/>
    </source>
</evidence>
<dbReference type="InterPro" id="IPR006264">
    <property type="entry name" value="EPSP_synthase"/>
</dbReference>
<dbReference type="EMBL" id="FUXK01000039">
    <property type="protein sequence ID" value="SKA19245.1"/>
    <property type="molecule type" value="Genomic_DNA"/>
</dbReference>
<evidence type="ECO:0000256" key="8">
    <source>
        <dbReference type="ARBA" id="ARBA00044633"/>
    </source>
</evidence>
<dbReference type="PANTHER" id="PTHR21090:SF5">
    <property type="entry name" value="PENTAFUNCTIONAL AROM POLYPEPTIDE"/>
    <property type="match status" value="1"/>
</dbReference>
<dbReference type="RefSeq" id="WP_025071307.1">
    <property type="nucleotide sequence ID" value="NZ_FUXK01000039.1"/>
</dbReference>
<evidence type="ECO:0000256" key="4">
    <source>
        <dbReference type="ARBA" id="ARBA00022605"/>
    </source>
</evidence>
<name>A0A1T4RTC8_9BACT</name>
<dbReference type="InterPro" id="IPR001986">
    <property type="entry name" value="Enolpyruvate_Tfrase_dom"/>
</dbReference>
<dbReference type="GO" id="GO:0008652">
    <property type="term" value="P:amino acid biosynthetic process"/>
    <property type="evidence" value="ECO:0007669"/>
    <property type="project" value="UniProtKB-KW"/>
</dbReference>
<dbReference type="CDD" id="cd01556">
    <property type="entry name" value="EPSP_synthase"/>
    <property type="match status" value="1"/>
</dbReference>
<evidence type="ECO:0000256" key="7">
    <source>
        <dbReference type="ARBA" id="ARBA00030046"/>
    </source>
</evidence>
<comment type="pathway">
    <text evidence="1">Metabolic intermediate biosynthesis; chorismate biosynthesis; chorismate from D-erythrose 4-phosphate and phosphoenolpyruvate: step 6/7.</text>
</comment>
<protein>
    <recommendedName>
        <fullName evidence="3">3-phosphoshikimate 1-carboxyvinyltransferase</fullName>
        <ecNumber evidence="3">2.5.1.19</ecNumber>
    </recommendedName>
    <alternativeName>
        <fullName evidence="7">5-enolpyruvylshikimate-3-phosphate synthase</fullName>
    </alternativeName>
</protein>
<dbReference type="SUPFAM" id="SSF55205">
    <property type="entry name" value="EPT/RTPC-like"/>
    <property type="match status" value="1"/>
</dbReference>
<dbReference type="GO" id="GO:0009423">
    <property type="term" value="P:chorismate biosynthetic process"/>
    <property type="evidence" value="ECO:0007669"/>
    <property type="project" value="UniProtKB-UniPathway"/>
</dbReference>
<dbReference type="eggNOG" id="COG0128">
    <property type="taxonomic scope" value="Bacteria"/>
</dbReference>
<dbReference type="Pfam" id="PF00275">
    <property type="entry name" value="EPSP_synthase"/>
    <property type="match status" value="2"/>
</dbReference>
<comment type="similarity">
    <text evidence="2">Belongs to the EPSP synthase family.</text>
</comment>
<dbReference type="InterPro" id="IPR013792">
    <property type="entry name" value="RNA3'P_cycl/enolpyr_Trfase_a/b"/>
</dbReference>
<dbReference type="PANTHER" id="PTHR21090">
    <property type="entry name" value="AROM/DEHYDROQUINATE SYNTHASE"/>
    <property type="match status" value="1"/>
</dbReference>
<evidence type="ECO:0000313" key="10">
    <source>
        <dbReference type="EMBL" id="SKA19245.1"/>
    </source>
</evidence>
<evidence type="ECO:0000256" key="2">
    <source>
        <dbReference type="ARBA" id="ARBA00009948"/>
    </source>
</evidence>
<dbReference type="InterPro" id="IPR036968">
    <property type="entry name" value="Enolpyruvate_Tfrase_sf"/>
</dbReference>
<dbReference type="UniPathway" id="UPA00053">
    <property type="reaction ID" value="UER00089"/>
</dbReference>
<proteinExistence type="inferred from homology"/>
<dbReference type="Proteomes" id="UP000190065">
    <property type="component" value="Unassembled WGS sequence"/>
</dbReference>
<evidence type="ECO:0000259" key="9">
    <source>
        <dbReference type="Pfam" id="PF00275"/>
    </source>
</evidence>
<feature type="domain" description="Enolpyruvate transferase" evidence="9">
    <location>
        <begin position="63"/>
        <end position="405"/>
    </location>
</feature>
<dbReference type="GO" id="GO:0003866">
    <property type="term" value="F:3-phosphoshikimate 1-carboxyvinyltransferase activity"/>
    <property type="evidence" value="ECO:0007669"/>
    <property type="project" value="UniProtKB-EC"/>
</dbReference>
<gene>
    <name evidence="10" type="ORF">SAMN02745202_02423</name>
</gene>
<dbReference type="AlphaFoldDB" id="A0A1T4RTC8"/>
<dbReference type="STRING" id="28136.SAMN02745202_02423"/>
<feature type="domain" description="Enolpyruvate transferase" evidence="9">
    <location>
        <begin position="6"/>
        <end position="60"/>
    </location>
</feature>
<evidence type="ECO:0000256" key="5">
    <source>
        <dbReference type="ARBA" id="ARBA00022679"/>
    </source>
</evidence>
<accession>A0A1T4RTC8</accession>
<dbReference type="Gene3D" id="3.65.10.10">
    <property type="entry name" value="Enolpyruvate transferase domain"/>
    <property type="match status" value="3"/>
</dbReference>
<evidence type="ECO:0000313" key="11">
    <source>
        <dbReference type="Proteomes" id="UP000190065"/>
    </source>
</evidence>
<keyword evidence="5 10" id="KW-0808">Transferase</keyword>
<evidence type="ECO:0000256" key="3">
    <source>
        <dbReference type="ARBA" id="ARBA00012450"/>
    </source>
</evidence>
<reference evidence="10 11" key="1">
    <citation type="submission" date="2017-02" db="EMBL/GenBank/DDBJ databases">
        <authorList>
            <person name="Peterson S.W."/>
        </authorList>
    </citation>
    <scope>NUCLEOTIDE SEQUENCE [LARGE SCALE GENOMIC DNA]</scope>
    <source>
        <strain evidence="10 11">ATCC 43324</strain>
    </source>
</reference>
<evidence type="ECO:0000256" key="6">
    <source>
        <dbReference type="ARBA" id="ARBA00023141"/>
    </source>
</evidence>
<sequence>MFYTIQAPDELNIALQIPASKSISNRALIMQALTKGTTTLHHLSDCDDTLVLQHALHNMPHTIDIHGAGSAMRFLTAYLSIGEGEHILTGTARMQQRPIGILVDALRQLGATIHYEGQPGFPPLHIQGHPIEGGTIEIPGHVSSQFTTALLLIAPTMPQGLTLKLTGDISSRPYIDLTLCMMRDFHAKADWIDSNTIRVEPQPYAPCSYTIESDWTAASYWYALMALAPETTAHVQLMGLMDGSIQGDSVVKYLFSLLGIKTHFASTEHGLPTTITLHRQPCPLHRLDYNFTGAPDLAQTFVVCCALMDVKFHFKGLQTLTMKECNRIEALQTEMRKLGYVIDTVNDDELFWEGERCTPSSEPIETYADHRMALAFAPAAFRIKGLRINHPEVVSKSYPHYWDDLKKAGFHL</sequence>
<keyword evidence="6" id="KW-0057">Aromatic amino acid biosynthesis</keyword>
<dbReference type="EC" id="2.5.1.19" evidence="3"/>
<keyword evidence="4" id="KW-0028">Amino-acid biosynthesis</keyword>